<dbReference type="CDD" id="cd01061">
    <property type="entry name" value="RNase_T2_euk"/>
    <property type="match status" value="1"/>
</dbReference>
<accession>A0AAW0RRL9</accession>
<evidence type="ECO:0000256" key="6">
    <source>
        <dbReference type="ARBA" id="ARBA00023157"/>
    </source>
</evidence>
<keyword evidence="7" id="KW-0325">Glycoprotein</keyword>
<dbReference type="PROSITE" id="PS00530">
    <property type="entry name" value="RNASE_T2_1"/>
    <property type="match status" value="1"/>
</dbReference>
<evidence type="ECO:0000256" key="4">
    <source>
        <dbReference type="ARBA" id="ARBA00022759"/>
    </source>
</evidence>
<dbReference type="InterPro" id="IPR001568">
    <property type="entry name" value="RNase_T2-like"/>
</dbReference>
<evidence type="ECO:0000256" key="11">
    <source>
        <dbReference type="SAM" id="SignalP"/>
    </source>
</evidence>
<dbReference type="GO" id="GO:0016787">
    <property type="term" value="F:hydrolase activity"/>
    <property type="evidence" value="ECO:0007669"/>
    <property type="project" value="UniProtKB-KW"/>
</dbReference>
<keyword evidence="4" id="KW-0255">Endonuclease</keyword>
<evidence type="ECO:0000313" key="13">
    <source>
        <dbReference type="Proteomes" id="UP001397290"/>
    </source>
</evidence>
<name>A0AAW0RRL9_9HYPO</name>
<dbReference type="SUPFAM" id="SSF55895">
    <property type="entry name" value="Ribonuclease Rh-like"/>
    <property type="match status" value="1"/>
</dbReference>
<reference evidence="12 13" key="1">
    <citation type="submission" date="2020-02" db="EMBL/GenBank/DDBJ databases">
        <title>Comparative genomics of the hypocrealean fungal genus Beauvera.</title>
        <authorList>
            <person name="Showalter D.N."/>
            <person name="Bushley K.E."/>
            <person name="Rehner S.A."/>
        </authorList>
    </citation>
    <scope>NUCLEOTIDE SEQUENCE [LARGE SCALE GENOMIC DNA]</scope>
    <source>
        <strain evidence="12 13">ARSEF4384</strain>
    </source>
</reference>
<dbReference type="PANTHER" id="PTHR11240:SF22">
    <property type="entry name" value="RIBONUCLEASE T2"/>
    <property type="match status" value="1"/>
</dbReference>
<keyword evidence="13" id="KW-1185">Reference proteome</keyword>
<dbReference type="Gene3D" id="3.90.730.10">
    <property type="entry name" value="Ribonuclease T2-like"/>
    <property type="match status" value="1"/>
</dbReference>
<evidence type="ECO:0000256" key="9">
    <source>
        <dbReference type="PIRSR" id="PIRSR633697-1"/>
    </source>
</evidence>
<organism evidence="12 13">
    <name type="scientific">Beauveria asiatica</name>
    <dbReference type="NCBI Taxonomy" id="1069075"/>
    <lineage>
        <taxon>Eukaryota</taxon>
        <taxon>Fungi</taxon>
        <taxon>Dikarya</taxon>
        <taxon>Ascomycota</taxon>
        <taxon>Pezizomycotina</taxon>
        <taxon>Sordariomycetes</taxon>
        <taxon>Hypocreomycetidae</taxon>
        <taxon>Hypocreales</taxon>
        <taxon>Cordycipitaceae</taxon>
        <taxon>Beauveria</taxon>
    </lineage>
</organism>
<dbReference type="PROSITE" id="PS00531">
    <property type="entry name" value="RNASE_T2_2"/>
    <property type="match status" value="1"/>
</dbReference>
<dbReference type="AlphaFoldDB" id="A0AAW0RRL9"/>
<dbReference type="PROSITE" id="PS51257">
    <property type="entry name" value="PROKAR_LIPOPROTEIN"/>
    <property type="match status" value="1"/>
</dbReference>
<feature type="active site" evidence="9">
    <location>
        <position position="141"/>
    </location>
</feature>
<evidence type="ECO:0000256" key="5">
    <source>
        <dbReference type="ARBA" id="ARBA00022801"/>
    </source>
</evidence>
<dbReference type="GO" id="GO:0033897">
    <property type="term" value="F:ribonuclease T2 activity"/>
    <property type="evidence" value="ECO:0007669"/>
    <property type="project" value="UniProtKB-EC"/>
</dbReference>
<dbReference type="InterPro" id="IPR036430">
    <property type="entry name" value="RNase_T2-like_sf"/>
</dbReference>
<keyword evidence="8" id="KW-0456">Lyase</keyword>
<dbReference type="GO" id="GO:0006401">
    <property type="term" value="P:RNA catabolic process"/>
    <property type="evidence" value="ECO:0007669"/>
    <property type="project" value="TreeGrafter"/>
</dbReference>
<evidence type="ECO:0000256" key="1">
    <source>
        <dbReference type="ARBA" id="ARBA00007469"/>
    </source>
</evidence>
<dbReference type="EMBL" id="JAAHCF010000383">
    <property type="protein sequence ID" value="KAK8144486.1"/>
    <property type="molecule type" value="Genomic_DNA"/>
</dbReference>
<keyword evidence="11" id="KW-0732">Signal</keyword>
<dbReference type="PANTHER" id="PTHR11240">
    <property type="entry name" value="RIBONUCLEASE T2"/>
    <property type="match status" value="1"/>
</dbReference>
<evidence type="ECO:0000256" key="3">
    <source>
        <dbReference type="ARBA" id="ARBA00022722"/>
    </source>
</evidence>
<dbReference type="Proteomes" id="UP001397290">
    <property type="component" value="Unassembled WGS sequence"/>
</dbReference>
<evidence type="ECO:0000313" key="12">
    <source>
        <dbReference type="EMBL" id="KAK8144486.1"/>
    </source>
</evidence>
<keyword evidence="3" id="KW-0540">Nuclease</keyword>
<gene>
    <name evidence="12" type="primary">RNY1</name>
    <name evidence="12" type="ORF">G3M48_005737</name>
</gene>
<feature type="active site" evidence="9">
    <location>
        <position position="83"/>
    </location>
</feature>
<keyword evidence="5" id="KW-0378">Hydrolase</keyword>
<feature type="chain" id="PRO_5043530614" description="ribonuclease T2" evidence="11">
    <location>
        <begin position="18"/>
        <end position="271"/>
    </location>
</feature>
<sequence length="271" mass="29689">MMQKSMPVLALAAGAMAAGSSCPSNSPLSCHNTTAVADTCCFIPTGQLLQTQFWDTSPPTGPSDWTLMFISLFSLIKDSWTIHGLWPDNCDGSYPAQCDADRAYTNLTAILQANGADDTLDYMDRYWKDYKGDDESFWEHEWGKHGTCISTLEPSCYGDAYRDGEEAADFFTRTVGLFKTLPTYQWLADAGIEPSDSQTYDAAQIQSVLAKQHGAQVTLGCKNGVFNEVWYHFNVRGSLQDGEFVAAAPDGAKSKCKGNVRYTPKSGSDDL</sequence>
<dbReference type="Pfam" id="PF00445">
    <property type="entry name" value="Ribonuclease_T2"/>
    <property type="match status" value="1"/>
</dbReference>
<evidence type="ECO:0000256" key="2">
    <source>
        <dbReference type="ARBA" id="ARBA00012571"/>
    </source>
</evidence>
<keyword evidence="6" id="KW-1015">Disulfide bond</keyword>
<dbReference type="InterPro" id="IPR018188">
    <property type="entry name" value="RNase_T2_His_AS_1"/>
</dbReference>
<dbReference type="EC" id="4.6.1.19" evidence="2"/>
<comment type="similarity">
    <text evidence="1 10">Belongs to the RNase T2 family.</text>
</comment>
<evidence type="ECO:0000256" key="10">
    <source>
        <dbReference type="RuleBase" id="RU004328"/>
    </source>
</evidence>
<proteinExistence type="inferred from homology"/>
<dbReference type="GO" id="GO:0005576">
    <property type="term" value="C:extracellular region"/>
    <property type="evidence" value="ECO:0007669"/>
    <property type="project" value="TreeGrafter"/>
</dbReference>
<dbReference type="GO" id="GO:0003723">
    <property type="term" value="F:RNA binding"/>
    <property type="evidence" value="ECO:0007669"/>
    <property type="project" value="InterPro"/>
</dbReference>
<protein>
    <recommendedName>
        <fullName evidence="2">ribonuclease T2</fullName>
        <ecNumber evidence="2">4.6.1.19</ecNumber>
    </recommendedName>
</protein>
<dbReference type="FunFam" id="3.90.730.10:FF:000004">
    <property type="entry name" value="Ribonuclease T2-like"/>
    <property type="match status" value="1"/>
</dbReference>
<dbReference type="InterPro" id="IPR033130">
    <property type="entry name" value="RNase_T2_His_AS_2"/>
</dbReference>
<evidence type="ECO:0000256" key="8">
    <source>
        <dbReference type="ARBA" id="ARBA00023239"/>
    </source>
</evidence>
<evidence type="ECO:0000256" key="7">
    <source>
        <dbReference type="ARBA" id="ARBA00023180"/>
    </source>
</evidence>
<dbReference type="InterPro" id="IPR033697">
    <property type="entry name" value="Ribonuclease_T2_eukaryotic"/>
</dbReference>
<feature type="active site" evidence="9">
    <location>
        <position position="145"/>
    </location>
</feature>
<comment type="caution">
    <text evidence="12">The sequence shown here is derived from an EMBL/GenBank/DDBJ whole genome shotgun (WGS) entry which is preliminary data.</text>
</comment>
<feature type="signal peptide" evidence="11">
    <location>
        <begin position="1"/>
        <end position="17"/>
    </location>
</feature>